<dbReference type="SUPFAM" id="SSF88713">
    <property type="entry name" value="Glycoside hydrolase/deacetylase"/>
    <property type="match status" value="1"/>
</dbReference>
<dbReference type="Gene3D" id="3.20.20.370">
    <property type="entry name" value="Glycoside hydrolase/deacetylase"/>
    <property type="match status" value="1"/>
</dbReference>
<evidence type="ECO:0000256" key="1">
    <source>
        <dbReference type="SAM" id="SignalP"/>
    </source>
</evidence>
<protein>
    <submittedName>
        <fullName evidence="3">Polysaccharide deacetylase</fullName>
    </submittedName>
</protein>
<dbReference type="Pfam" id="PF01522">
    <property type="entry name" value="Polysacc_deac_1"/>
    <property type="match status" value="1"/>
</dbReference>
<dbReference type="PANTHER" id="PTHR10587:SF134">
    <property type="entry name" value="SECRETED PROTEIN"/>
    <property type="match status" value="1"/>
</dbReference>
<organism evidence="3">
    <name type="scientific">Desulfobacca acetoxidans</name>
    <dbReference type="NCBI Taxonomy" id="60893"/>
    <lineage>
        <taxon>Bacteria</taxon>
        <taxon>Pseudomonadati</taxon>
        <taxon>Thermodesulfobacteriota</taxon>
        <taxon>Desulfobaccia</taxon>
        <taxon>Desulfobaccales</taxon>
        <taxon>Desulfobaccaceae</taxon>
        <taxon>Desulfobacca</taxon>
    </lineage>
</organism>
<feature type="signal peptide" evidence="1">
    <location>
        <begin position="1"/>
        <end position="21"/>
    </location>
</feature>
<keyword evidence="1" id="KW-0732">Signal</keyword>
<name>A0A7V6DQS7_9BACT</name>
<feature type="domain" description="NodB homology" evidence="2">
    <location>
        <begin position="103"/>
        <end position="308"/>
    </location>
</feature>
<reference evidence="3" key="1">
    <citation type="journal article" date="2020" name="mSystems">
        <title>Genome- and Community-Level Interaction Insights into Carbon Utilization and Element Cycling Functions of Hydrothermarchaeota in Hydrothermal Sediment.</title>
        <authorList>
            <person name="Zhou Z."/>
            <person name="Liu Y."/>
            <person name="Xu W."/>
            <person name="Pan J."/>
            <person name="Luo Z.H."/>
            <person name="Li M."/>
        </authorList>
    </citation>
    <scope>NUCLEOTIDE SEQUENCE [LARGE SCALE GENOMIC DNA]</scope>
    <source>
        <strain evidence="3">SpSt-767</strain>
    </source>
</reference>
<dbReference type="AlphaFoldDB" id="A0A7V6DQS7"/>
<dbReference type="InterPro" id="IPR002509">
    <property type="entry name" value="NODB_dom"/>
</dbReference>
<comment type="caution">
    <text evidence="3">The sequence shown here is derived from an EMBL/GenBank/DDBJ whole genome shotgun (WGS) entry which is preliminary data.</text>
</comment>
<dbReference type="EMBL" id="DTGR01000193">
    <property type="protein sequence ID" value="HHS30491.1"/>
    <property type="molecule type" value="Genomic_DNA"/>
</dbReference>
<sequence>MTSRYVLVVVTIACVSLFSFSPDIPAQQQVPPAHNQAQPQPLLTCGSQVILDKLWSQAQLQGDSPLIPLKSPPADSHPRTILPPVPPRWRHSIRRVEPLQGRKVVALTFDLCEAAGGMSGYDAGIVNYLRNQRVKATFFAGGKWLHSHPEKAMQLMADPLFEIGNHSWDHPHFRRLSVKAMADQILRTQAQYEILWQELARRALATGIDPAEMEKIPRVPRAFRFPYGTCNPEALQLLARLGLVNIQWNIVTGDPDKHQYARRIASVILNKIEPGAIIICHANGRGWWTAEALPLFIPNLRARGYEFVTISELLQCGPAVATADCEP</sequence>
<gene>
    <name evidence="3" type="ORF">ENV52_12415</name>
</gene>
<evidence type="ECO:0000259" key="2">
    <source>
        <dbReference type="PROSITE" id="PS51677"/>
    </source>
</evidence>
<dbReference type="InterPro" id="IPR050248">
    <property type="entry name" value="Polysacc_deacetylase_ArnD"/>
</dbReference>
<proteinExistence type="predicted"/>
<dbReference type="PANTHER" id="PTHR10587">
    <property type="entry name" value="GLYCOSYL TRANSFERASE-RELATED"/>
    <property type="match status" value="1"/>
</dbReference>
<accession>A0A7V6DQS7</accession>
<dbReference type="PROSITE" id="PS51677">
    <property type="entry name" value="NODB"/>
    <property type="match status" value="1"/>
</dbReference>
<feature type="chain" id="PRO_5031414549" evidence="1">
    <location>
        <begin position="22"/>
        <end position="327"/>
    </location>
</feature>
<dbReference type="GO" id="GO:0005975">
    <property type="term" value="P:carbohydrate metabolic process"/>
    <property type="evidence" value="ECO:0007669"/>
    <property type="project" value="InterPro"/>
</dbReference>
<evidence type="ECO:0000313" key="3">
    <source>
        <dbReference type="EMBL" id="HHS30491.1"/>
    </source>
</evidence>
<dbReference type="InterPro" id="IPR011330">
    <property type="entry name" value="Glyco_hydro/deAcase_b/a-brl"/>
</dbReference>
<dbReference type="GO" id="GO:0016810">
    <property type="term" value="F:hydrolase activity, acting on carbon-nitrogen (but not peptide) bonds"/>
    <property type="evidence" value="ECO:0007669"/>
    <property type="project" value="InterPro"/>
</dbReference>